<dbReference type="AlphaFoldDB" id="Q10WG4"/>
<name>Q10WG4_TRIEI</name>
<dbReference type="InterPro" id="IPR041722">
    <property type="entry name" value="TakP/all3028"/>
</dbReference>
<feature type="signal peptide" evidence="4">
    <location>
        <begin position="1"/>
        <end position="24"/>
    </location>
</feature>
<dbReference type="PANTHER" id="PTHR33376">
    <property type="match status" value="1"/>
</dbReference>
<dbReference type="PANTHER" id="PTHR33376:SF5">
    <property type="entry name" value="EXTRACYTOPLASMIC SOLUTE RECEPTOR PROTEIN"/>
    <property type="match status" value="1"/>
</dbReference>
<dbReference type="eggNOG" id="COG4663">
    <property type="taxonomic scope" value="Bacteria"/>
</dbReference>
<dbReference type="NCBIfam" id="NF037995">
    <property type="entry name" value="TRAP_S1"/>
    <property type="match status" value="1"/>
</dbReference>
<dbReference type="GO" id="GO:0031317">
    <property type="term" value="C:tripartite ATP-independent periplasmic transporter complex"/>
    <property type="evidence" value="ECO:0007669"/>
    <property type="project" value="InterPro"/>
</dbReference>
<dbReference type="InterPro" id="IPR038404">
    <property type="entry name" value="TRAP_DctP_sf"/>
</dbReference>
<dbReference type="STRING" id="203124.Tery_4422"/>
<reference evidence="5" key="1">
    <citation type="submission" date="2006-06" db="EMBL/GenBank/DDBJ databases">
        <title>Complete sequence of Trichodesmium erythraeum IMS101.</title>
        <authorList>
            <consortium name="US DOE Joint Genome Institute"/>
            <person name="Copeland A."/>
            <person name="Lucas S."/>
            <person name="Lapidus A."/>
            <person name="Barry K."/>
            <person name="Detter J.C."/>
            <person name="Glavina del Rio T."/>
            <person name="Hammon N."/>
            <person name="Israni S."/>
            <person name="Dalin E."/>
            <person name="Tice H."/>
            <person name="Pitluck S."/>
            <person name="Kiss H."/>
            <person name="Munk A.C."/>
            <person name="Brettin T."/>
            <person name="Bruce D."/>
            <person name="Han C."/>
            <person name="Tapia R."/>
            <person name="Gilna P."/>
            <person name="Schmutz J."/>
            <person name="Larimer F."/>
            <person name="Land M."/>
            <person name="Hauser L."/>
            <person name="Kyrpides N."/>
            <person name="Kim E."/>
            <person name="Richardson P."/>
        </authorList>
    </citation>
    <scope>NUCLEOTIDE SEQUENCE [LARGE SCALE GENOMIC DNA]</scope>
    <source>
        <strain evidence="5">IMS101</strain>
    </source>
</reference>
<evidence type="ECO:0000256" key="1">
    <source>
        <dbReference type="ARBA" id="ARBA00022729"/>
    </source>
</evidence>
<dbReference type="CDD" id="cd13682">
    <property type="entry name" value="PBP2_TRAP_alpha-ketoacid"/>
    <property type="match status" value="1"/>
</dbReference>
<evidence type="ECO:0000256" key="4">
    <source>
        <dbReference type="SAM" id="SignalP"/>
    </source>
</evidence>
<dbReference type="KEGG" id="ter:Tery_4422"/>
<gene>
    <name evidence="5" type="ordered locus">Tery_4422</name>
</gene>
<keyword evidence="3" id="KW-0479">Metal-binding</keyword>
<evidence type="ECO:0000256" key="3">
    <source>
        <dbReference type="PIRSR" id="PIRSR039026-2"/>
    </source>
</evidence>
<dbReference type="HOGENOM" id="CLU_036176_0_1_3"/>
<sequence>MKRRSLISYTTVAATTALALPAFSQTKFPQIKWKMTTSWPKTLNTLFGGAEKICDRVAALTNGRFTITPYQAGEIVGGLEVLDSVQQGTIECGHTCSSYYKGKNSALVFATSVPFGLTAQQQNGWLYHGGGLEAIQKVYTDFNVINFPAGNTGAQMGGWFRQEINTLADLNGLKMRIPGLGGDVMSKLGVNVQVLPSGEIYLALERGVIDAAELSGPYDDHKLGLYKAAKYYYYPGWWEPGPTIDILVNLDAWNKLPKEYQEIFQTAAYETNLNMLAQYDALNSKALLKLMAKDVQFKTFSPEIMEAAQKATFDICEENASQDESFKEVYQQWKKFREQVFNWNKFNELSFAQFSFNNSSS</sequence>
<feature type="binding site" evidence="3">
    <location>
        <position position="239"/>
    </location>
    <ligand>
        <name>substrate</name>
    </ligand>
</feature>
<feature type="chain" id="PRO_5004179927" evidence="4">
    <location>
        <begin position="25"/>
        <end position="361"/>
    </location>
</feature>
<feature type="binding site" evidence="2">
    <location>
        <position position="176"/>
    </location>
    <ligand>
        <name>substrate</name>
    </ligand>
</feature>
<dbReference type="InterPro" id="IPR026289">
    <property type="entry name" value="SBP_TakP-like"/>
</dbReference>
<dbReference type="GO" id="GO:0055085">
    <property type="term" value="P:transmembrane transport"/>
    <property type="evidence" value="ECO:0007669"/>
    <property type="project" value="InterPro"/>
</dbReference>
<feature type="binding site" evidence="3">
    <location>
        <position position="214"/>
    </location>
    <ligand>
        <name>Na(+)</name>
        <dbReference type="ChEBI" id="CHEBI:29101"/>
    </ligand>
</feature>
<dbReference type="PIRSF" id="PIRSF039026">
    <property type="entry name" value="SiaP"/>
    <property type="match status" value="1"/>
</dbReference>
<proteinExistence type="predicted"/>
<dbReference type="SUPFAM" id="SSF53850">
    <property type="entry name" value="Periplasmic binding protein-like II"/>
    <property type="match status" value="1"/>
</dbReference>
<dbReference type="GO" id="GO:0046872">
    <property type="term" value="F:metal ion binding"/>
    <property type="evidence" value="ECO:0007669"/>
    <property type="project" value="UniProtKB-KW"/>
</dbReference>
<dbReference type="EMBL" id="CP000393">
    <property type="protein sequence ID" value="ABG53410.1"/>
    <property type="molecule type" value="Genomic_DNA"/>
</dbReference>
<dbReference type="Pfam" id="PF03480">
    <property type="entry name" value="DctP"/>
    <property type="match status" value="1"/>
</dbReference>
<organism evidence="5">
    <name type="scientific">Trichodesmium erythraeum (strain IMS101)</name>
    <dbReference type="NCBI Taxonomy" id="203124"/>
    <lineage>
        <taxon>Bacteria</taxon>
        <taxon>Bacillati</taxon>
        <taxon>Cyanobacteriota</taxon>
        <taxon>Cyanophyceae</taxon>
        <taxon>Oscillatoriophycideae</taxon>
        <taxon>Oscillatoriales</taxon>
        <taxon>Microcoleaceae</taxon>
        <taxon>Trichodesmium</taxon>
    </lineage>
</organism>
<feature type="binding site" evidence="2">
    <location>
        <position position="155"/>
    </location>
    <ligand>
        <name>substrate</name>
    </ligand>
</feature>
<dbReference type="RefSeq" id="WP_011613735.1">
    <property type="nucleotide sequence ID" value="NC_008312.1"/>
</dbReference>
<evidence type="ECO:0000313" key="5">
    <source>
        <dbReference type="EMBL" id="ABG53410.1"/>
    </source>
</evidence>
<dbReference type="GO" id="GO:0043177">
    <property type="term" value="F:organic acid binding"/>
    <property type="evidence" value="ECO:0007669"/>
    <property type="project" value="InterPro"/>
</dbReference>
<dbReference type="Gene3D" id="3.40.190.10">
    <property type="entry name" value="Periplasmic binding protein-like II"/>
    <property type="match status" value="1"/>
</dbReference>
<accession>Q10WG4</accession>
<dbReference type="OrthoDB" id="9780733at2"/>
<protein>
    <submittedName>
        <fullName evidence="5">TRAP dicarboxylate transporter-DctP subunit</fullName>
    </submittedName>
</protein>
<keyword evidence="1 4" id="KW-0732">Signal</keyword>
<dbReference type="InterPro" id="IPR018389">
    <property type="entry name" value="DctP_fam"/>
</dbReference>
<evidence type="ECO:0000256" key="2">
    <source>
        <dbReference type="PIRSR" id="PIRSR039026-1"/>
    </source>
</evidence>
<dbReference type="Gene3D" id="3.40.190.170">
    <property type="entry name" value="Bacterial extracellular solute-binding protein, family 7"/>
    <property type="match status" value="1"/>
</dbReference>
<feature type="binding site" evidence="3">
    <location>
        <position position="213"/>
    </location>
    <ligand>
        <name>substrate</name>
    </ligand>
</feature>
<dbReference type="GO" id="GO:0015849">
    <property type="term" value="P:organic acid transport"/>
    <property type="evidence" value="ECO:0007669"/>
    <property type="project" value="InterPro"/>
</dbReference>